<feature type="compositionally biased region" description="Low complexity" evidence="1">
    <location>
        <begin position="570"/>
        <end position="583"/>
    </location>
</feature>
<evidence type="ECO:0000313" key="3">
    <source>
        <dbReference type="Proteomes" id="UP000724874"/>
    </source>
</evidence>
<protein>
    <submittedName>
        <fullName evidence="2">Uncharacterized protein</fullName>
    </submittedName>
</protein>
<feature type="compositionally biased region" description="Basic and acidic residues" evidence="1">
    <location>
        <begin position="397"/>
        <end position="408"/>
    </location>
</feature>
<comment type="caution">
    <text evidence="2">The sequence shown here is derived from an EMBL/GenBank/DDBJ whole genome shotgun (WGS) entry which is preliminary data.</text>
</comment>
<accession>A0A9P5NJB5</accession>
<sequence>METPRELRYICRDDWSQDLIIEYLCQKSFSVPAKEHSSAVQLIQVTPYRASSSASSSSSTDAGSINKDGVLLPRAYRVPLMFVAKFQWESLRLVLTSANPKEEWEEYKFDIVHISRLCQHLFEQAREAAKKALAVNPSGISIIGSNRSGSVGKGVKGGSSLLELGVGAGPGAGPGASALGMKRVHTAVEGVFDKTWRSPMFDRVLTRFYRKWFVSREWSLKNFYEEFDEEEYEIDVLKYDWARWAIKGHKGFILTKEEVQGGITAEQYMRGLGKTKEGVWTWVTPSLIPTISPPMAIASNTASNAVNGSSASGGVSTTTANANAISTTVASAPQFLAQAEQAGSAPSAPITPTIPTSTTAGIPGSAVTNSTTSAETASGTGTEAASDAPPSFSTVQVKREHLENKVLRQEGAGAAKEREKSKDGNGDRELSDEFAMITHPSHSDPQPPPPAIPASSASKQKTTTTTEPRPSTSTATSSTSSTPVTTLPEKVIGKKRKRPREEVPPIIAESVSAAPVQKQRRTIQTARKSMSVIHVQRSHREQMMRDKINTQISALRAQGHKKVEKEDVSESASSNSSSPSSSSSEEDDERDEDYKVRPKPKTTGAGVGKTKPSPVACCCCVCVCFGCYWGNCSEEEKFDEWREYQCEWDW</sequence>
<feature type="compositionally biased region" description="Basic and acidic residues" evidence="1">
    <location>
        <begin position="415"/>
        <end position="431"/>
    </location>
</feature>
<organism evidence="2 3">
    <name type="scientific">Gymnopilus junonius</name>
    <name type="common">Spectacular rustgill mushroom</name>
    <name type="synonym">Gymnopilus spectabilis subsp. junonius</name>
    <dbReference type="NCBI Taxonomy" id="109634"/>
    <lineage>
        <taxon>Eukaryota</taxon>
        <taxon>Fungi</taxon>
        <taxon>Dikarya</taxon>
        <taxon>Basidiomycota</taxon>
        <taxon>Agaricomycotina</taxon>
        <taxon>Agaricomycetes</taxon>
        <taxon>Agaricomycetidae</taxon>
        <taxon>Agaricales</taxon>
        <taxon>Agaricineae</taxon>
        <taxon>Hymenogastraceae</taxon>
        <taxon>Gymnopilus</taxon>
    </lineage>
</organism>
<dbReference type="AlphaFoldDB" id="A0A9P5NJB5"/>
<proteinExistence type="predicted"/>
<evidence type="ECO:0000256" key="1">
    <source>
        <dbReference type="SAM" id="MobiDB-lite"/>
    </source>
</evidence>
<name>A0A9P5NJB5_GYMJU</name>
<reference evidence="2" key="1">
    <citation type="submission" date="2020-11" db="EMBL/GenBank/DDBJ databases">
        <authorList>
            <consortium name="DOE Joint Genome Institute"/>
            <person name="Ahrendt S."/>
            <person name="Riley R."/>
            <person name="Andreopoulos W."/>
            <person name="LaButti K."/>
            <person name="Pangilinan J."/>
            <person name="Ruiz-duenas F.J."/>
            <person name="Barrasa J.M."/>
            <person name="Sanchez-Garcia M."/>
            <person name="Camarero S."/>
            <person name="Miyauchi S."/>
            <person name="Serrano A."/>
            <person name="Linde D."/>
            <person name="Babiker R."/>
            <person name="Drula E."/>
            <person name="Ayuso-Fernandez I."/>
            <person name="Pacheco R."/>
            <person name="Padilla G."/>
            <person name="Ferreira P."/>
            <person name="Barriuso J."/>
            <person name="Kellner H."/>
            <person name="Castanera R."/>
            <person name="Alfaro M."/>
            <person name="Ramirez L."/>
            <person name="Pisabarro A.G."/>
            <person name="Kuo A."/>
            <person name="Tritt A."/>
            <person name="Lipzen A."/>
            <person name="He G."/>
            <person name="Yan M."/>
            <person name="Ng V."/>
            <person name="Cullen D."/>
            <person name="Martin F."/>
            <person name="Rosso M.-N."/>
            <person name="Henrissat B."/>
            <person name="Hibbett D."/>
            <person name="Martinez A.T."/>
            <person name="Grigoriev I.V."/>
        </authorList>
    </citation>
    <scope>NUCLEOTIDE SEQUENCE</scope>
    <source>
        <strain evidence="2">AH 44721</strain>
    </source>
</reference>
<dbReference type="EMBL" id="JADNYJ010000094">
    <property type="protein sequence ID" value="KAF8886698.1"/>
    <property type="molecule type" value="Genomic_DNA"/>
</dbReference>
<evidence type="ECO:0000313" key="2">
    <source>
        <dbReference type="EMBL" id="KAF8886698.1"/>
    </source>
</evidence>
<keyword evidence="3" id="KW-1185">Reference proteome</keyword>
<feature type="compositionally biased region" description="Low complexity" evidence="1">
    <location>
        <begin position="453"/>
        <end position="486"/>
    </location>
</feature>
<feature type="region of interest" description="Disordered" evidence="1">
    <location>
        <begin position="340"/>
        <end position="544"/>
    </location>
</feature>
<feature type="region of interest" description="Disordered" evidence="1">
    <location>
        <begin position="556"/>
        <end position="611"/>
    </location>
</feature>
<dbReference type="OrthoDB" id="3062753at2759"/>
<feature type="compositionally biased region" description="Low complexity" evidence="1">
    <location>
        <begin position="344"/>
        <end position="388"/>
    </location>
</feature>
<dbReference type="Proteomes" id="UP000724874">
    <property type="component" value="Unassembled WGS sequence"/>
</dbReference>
<gene>
    <name evidence="2" type="ORF">CPB84DRAFT_1538165</name>
</gene>